<evidence type="ECO:0000259" key="5">
    <source>
        <dbReference type="Pfam" id="PF02558"/>
    </source>
</evidence>
<dbReference type="NCBIfam" id="TIGR00745">
    <property type="entry name" value="apbA_panE"/>
    <property type="match status" value="1"/>
</dbReference>
<dbReference type="EC" id="1.1.1.169" evidence="4"/>
<organism evidence="7 8">
    <name type="scientific">Microbotryum saponariae</name>
    <dbReference type="NCBI Taxonomy" id="289078"/>
    <lineage>
        <taxon>Eukaryota</taxon>
        <taxon>Fungi</taxon>
        <taxon>Dikarya</taxon>
        <taxon>Basidiomycota</taxon>
        <taxon>Pucciniomycotina</taxon>
        <taxon>Microbotryomycetes</taxon>
        <taxon>Microbotryales</taxon>
        <taxon>Microbotryaceae</taxon>
        <taxon>Microbotryum</taxon>
    </lineage>
</organism>
<evidence type="ECO:0000313" key="8">
    <source>
        <dbReference type="Proteomes" id="UP000249723"/>
    </source>
</evidence>
<dbReference type="InterPro" id="IPR051402">
    <property type="entry name" value="KPR-Related"/>
</dbReference>
<dbReference type="STRING" id="289078.A0A2X0KB09"/>
<keyword evidence="3 4" id="KW-0560">Oxidoreductase</keyword>
<feature type="domain" description="Ketopantoate reductase N-terminal" evidence="5">
    <location>
        <begin position="12"/>
        <end position="166"/>
    </location>
</feature>
<protein>
    <recommendedName>
        <fullName evidence="4">2-dehydropantoate 2-reductase</fullName>
        <ecNumber evidence="4">1.1.1.169</ecNumber>
    </recommendedName>
    <alternativeName>
        <fullName evidence="4">Ketopantoate reductase</fullName>
    </alternativeName>
</protein>
<accession>A0A2X0KB09</accession>
<evidence type="ECO:0000256" key="1">
    <source>
        <dbReference type="ARBA" id="ARBA00007870"/>
    </source>
</evidence>
<keyword evidence="8" id="KW-1185">Reference proteome</keyword>
<dbReference type="Gene3D" id="1.10.1040.10">
    <property type="entry name" value="N-(1-d-carboxylethyl)-l-norvaline Dehydrogenase, domain 2"/>
    <property type="match status" value="1"/>
</dbReference>
<dbReference type="GO" id="GO:0008677">
    <property type="term" value="F:2-dehydropantoate 2-reductase activity"/>
    <property type="evidence" value="ECO:0007669"/>
    <property type="project" value="UniProtKB-EC"/>
</dbReference>
<comment type="similarity">
    <text evidence="1 4">Belongs to the ketopantoate reductase family.</text>
</comment>
<dbReference type="GO" id="GO:0015940">
    <property type="term" value="P:pantothenate biosynthetic process"/>
    <property type="evidence" value="ECO:0007669"/>
    <property type="project" value="InterPro"/>
</dbReference>
<dbReference type="Proteomes" id="UP000249723">
    <property type="component" value="Unassembled WGS sequence"/>
</dbReference>
<dbReference type="InterPro" id="IPR013328">
    <property type="entry name" value="6PGD_dom2"/>
</dbReference>
<dbReference type="PANTHER" id="PTHR21708">
    <property type="entry name" value="PROBABLE 2-DEHYDROPANTOATE 2-REDUCTASE"/>
    <property type="match status" value="1"/>
</dbReference>
<feature type="domain" description="Ketopantoate reductase C-terminal" evidence="6">
    <location>
        <begin position="207"/>
        <end position="332"/>
    </location>
</feature>
<dbReference type="Gene3D" id="3.40.50.720">
    <property type="entry name" value="NAD(P)-binding Rossmann-like Domain"/>
    <property type="match status" value="1"/>
</dbReference>
<gene>
    <name evidence="7" type="ORF">BZ3500_MVSOF-1268-A1-R1_CHR1-3G02005</name>
</gene>
<dbReference type="Pfam" id="PF08546">
    <property type="entry name" value="ApbA_C"/>
    <property type="match status" value="1"/>
</dbReference>
<dbReference type="FunFam" id="3.40.50.720:FF:000609">
    <property type="entry name" value="2-dehydropantoate 2-reductase"/>
    <property type="match status" value="1"/>
</dbReference>
<sequence length="346" mass="37947">MPPSTTGPKKEVLIVGTGAVGAFYGSRLQTSLSSVSVTCRSNYQSVSTSGLEMQTHSFGNYHFTPDLVFPSLPAAASADVEWDYIVVATKALPDVLDDSELIAPLLKTCPEATIVLIQNGVGVESPHRQRFPHNVVLSAVTVVSAQQTQPGVIKQNRWTRISIGPFVGDESNTALGKKSQERCKEFVELLKHGGIEDAEEYDERGLQLVRWHKLAINASMNPSSVLAGATGNARMSLDPELRLHLKGCMNEIFHTAPKVLGRDWPPKLKKVDADMILKSSERNTDGLPSMLVDWIEGRPMEIEVILGNPIRIAREKGIEMPRLQSLYALLKMAATRRAEEAKKAKL</sequence>
<evidence type="ECO:0000259" key="6">
    <source>
        <dbReference type="Pfam" id="PF08546"/>
    </source>
</evidence>
<dbReference type="InterPro" id="IPR008927">
    <property type="entry name" value="6-PGluconate_DH-like_C_sf"/>
</dbReference>
<evidence type="ECO:0000256" key="4">
    <source>
        <dbReference type="RuleBase" id="RU362068"/>
    </source>
</evidence>
<comment type="function">
    <text evidence="4">Catalyzes the NADPH-dependent reduction of ketopantoate into pantoic acid.</text>
</comment>
<evidence type="ECO:0000256" key="3">
    <source>
        <dbReference type="ARBA" id="ARBA00023002"/>
    </source>
</evidence>
<dbReference type="GO" id="GO:0005737">
    <property type="term" value="C:cytoplasm"/>
    <property type="evidence" value="ECO:0007669"/>
    <property type="project" value="TreeGrafter"/>
</dbReference>
<dbReference type="SUPFAM" id="SSF51735">
    <property type="entry name" value="NAD(P)-binding Rossmann-fold domains"/>
    <property type="match status" value="1"/>
</dbReference>
<dbReference type="EMBL" id="FMWP01000014">
    <property type="protein sequence ID" value="SCZ90462.1"/>
    <property type="molecule type" value="Genomic_DNA"/>
</dbReference>
<comment type="catalytic activity">
    <reaction evidence="4">
        <text>(R)-pantoate + NADP(+) = 2-dehydropantoate + NADPH + H(+)</text>
        <dbReference type="Rhea" id="RHEA:16233"/>
        <dbReference type="ChEBI" id="CHEBI:11561"/>
        <dbReference type="ChEBI" id="CHEBI:15378"/>
        <dbReference type="ChEBI" id="CHEBI:15980"/>
        <dbReference type="ChEBI" id="CHEBI:57783"/>
        <dbReference type="ChEBI" id="CHEBI:58349"/>
        <dbReference type="EC" id="1.1.1.169"/>
    </reaction>
</comment>
<dbReference type="InterPro" id="IPR013752">
    <property type="entry name" value="KPA_reductase"/>
</dbReference>
<dbReference type="OrthoDB" id="3609at2759"/>
<dbReference type="InterPro" id="IPR003710">
    <property type="entry name" value="ApbA"/>
</dbReference>
<dbReference type="AlphaFoldDB" id="A0A2X0KB09"/>
<dbReference type="PANTHER" id="PTHR21708:SF26">
    <property type="entry name" value="2-DEHYDROPANTOATE 2-REDUCTASE"/>
    <property type="match status" value="1"/>
</dbReference>
<proteinExistence type="inferred from homology"/>
<dbReference type="Pfam" id="PF02558">
    <property type="entry name" value="ApbA"/>
    <property type="match status" value="1"/>
</dbReference>
<dbReference type="InterPro" id="IPR036291">
    <property type="entry name" value="NAD(P)-bd_dom_sf"/>
</dbReference>
<reference evidence="8" key="1">
    <citation type="submission" date="2016-10" db="EMBL/GenBank/DDBJ databases">
        <authorList>
            <person name="Jeantristanb JTB J.-T."/>
            <person name="Ricardo R."/>
        </authorList>
    </citation>
    <scope>NUCLEOTIDE SEQUENCE [LARGE SCALE GENOMIC DNA]</scope>
</reference>
<name>A0A2X0KB09_9BASI</name>
<dbReference type="InterPro" id="IPR013332">
    <property type="entry name" value="KPR_N"/>
</dbReference>
<evidence type="ECO:0000256" key="2">
    <source>
        <dbReference type="ARBA" id="ARBA00022857"/>
    </source>
</evidence>
<dbReference type="FunFam" id="1.10.1040.10:FF:000017">
    <property type="entry name" value="2-dehydropantoate 2-reductase"/>
    <property type="match status" value="1"/>
</dbReference>
<dbReference type="SUPFAM" id="SSF48179">
    <property type="entry name" value="6-phosphogluconate dehydrogenase C-terminal domain-like"/>
    <property type="match status" value="1"/>
</dbReference>
<evidence type="ECO:0000313" key="7">
    <source>
        <dbReference type="EMBL" id="SCZ90462.1"/>
    </source>
</evidence>
<keyword evidence="2 4" id="KW-0521">NADP</keyword>